<dbReference type="SUPFAM" id="SSF88946">
    <property type="entry name" value="Sigma2 domain of RNA polymerase sigma factors"/>
    <property type="match status" value="1"/>
</dbReference>
<feature type="domain" description="RNA polymerase sigma-70 region 2" evidence="5">
    <location>
        <begin position="13"/>
        <end position="79"/>
    </location>
</feature>
<gene>
    <name evidence="6" type="ORF">D0X99_16325</name>
</gene>
<dbReference type="AlphaFoldDB" id="A0A418PN73"/>
<dbReference type="OrthoDB" id="9780326at2"/>
<evidence type="ECO:0000313" key="7">
    <source>
        <dbReference type="Proteomes" id="UP000283522"/>
    </source>
</evidence>
<keyword evidence="4" id="KW-0804">Transcription</keyword>
<evidence type="ECO:0000256" key="1">
    <source>
        <dbReference type="ARBA" id="ARBA00010641"/>
    </source>
</evidence>
<organism evidence="6 7">
    <name type="scientific">Algoriphagus lacus</name>
    <dbReference type="NCBI Taxonomy" id="2056311"/>
    <lineage>
        <taxon>Bacteria</taxon>
        <taxon>Pseudomonadati</taxon>
        <taxon>Bacteroidota</taxon>
        <taxon>Cytophagia</taxon>
        <taxon>Cytophagales</taxon>
        <taxon>Cyclobacteriaceae</taxon>
        <taxon>Algoriphagus</taxon>
    </lineage>
</organism>
<dbReference type="PANTHER" id="PTHR43133:SF45">
    <property type="entry name" value="RNA POLYMERASE ECF-TYPE SIGMA FACTOR"/>
    <property type="match status" value="1"/>
</dbReference>
<reference evidence="6 7" key="1">
    <citation type="submission" date="2018-09" db="EMBL/GenBank/DDBJ databases">
        <authorList>
            <person name="Wang X."/>
            <person name="Du Z."/>
        </authorList>
    </citation>
    <scope>NUCLEOTIDE SEQUENCE [LARGE SCALE GENOMIC DNA]</scope>
    <source>
        <strain evidence="6 7">N3</strain>
    </source>
</reference>
<name>A0A418PN73_9BACT</name>
<proteinExistence type="inferred from homology"/>
<dbReference type="InterPro" id="IPR036388">
    <property type="entry name" value="WH-like_DNA-bd_sf"/>
</dbReference>
<protein>
    <submittedName>
        <fullName evidence="6">RNA polymerase sigma factor</fullName>
    </submittedName>
</protein>
<dbReference type="InterPro" id="IPR007627">
    <property type="entry name" value="RNA_pol_sigma70_r2"/>
</dbReference>
<dbReference type="NCBIfam" id="TIGR02937">
    <property type="entry name" value="sigma70-ECF"/>
    <property type="match status" value="1"/>
</dbReference>
<keyword evidence="2" id="KW-0805">Transcription regulation</keyword>
<evidence type="ECO:0000256" key="3">
    <source>
        <dbReference type="ARBA" id="ARBA00023082"/>
    </source>
</evidence>
<evidence type="ECO:0000313" key="6">
    <source>
        <dbReference type="EMBL" id="RIW13342.1"/>
    </source>
</evidence>
<dbReference type="InterPro" id="IPR013324">
    <property type="entry name" value="RNA_pol_sigma_r3/r4-like"/>
</dbReference>
<dbReference type="InterPro" id="IPR039425">
    <property type="entry name" value="RNA_pol_sigma-70-like"/>
</dbReference>
<evidence type="ECO:0000256" key="2">
    <source>
        <dbReference type="ARBA" id="ARBA00023015"/>
    </source>
</evidence>
<dbReference type="Gene3D" id="1.10.1740.10">
    <property type="match status" value="1"/>
</dbReference>
<dbReference type="Pfam" id="PF04542">
    <property type="entry name" value="Sigma70_r2"/>
    <property type="match status" value="1"/>
</dbReference>
<dbReference type="RefSeq" id="WP_119478928.1">
    <property type="nucleotide sequence ID" value="NZ_QXML01000009.1"/>
</dbReference>
<dbReference type="GO" id="GO:0016987">
    <property type="term" value="F:sigma factor activity"/>
    <property type="evidence" value="ECO:0007669"/>
    <property type="project" value="UniProtKB-KW"/>
</dbReference>
<comment type="similarity">
    <text evidence="1">Belongs to the sigma-70 factor family. ECF subfamily.</text>
</comment>
<dbReference type="Gene3D" id="1.10.10.10">
    <property type="entry name" value="Winged helix-like DNA-binding domain superfamily/Winged helix DNA-binding domain"/>
    <property type="match status" value="1"/>
</dbReference>
<accession>A0A418PN73</accession>
<evidence type="ECO:0000259" key="5">
    <source>
        <dbReference type="Pfam" id="PF04542"/>
    </source>
</evidence>
<dbReference type="GO" id="GO:0006352">
    <property type="term" value="P:DNA-templated transcription initiation"/>
    <property type="evidence" value="ECO:0007669"/>
    <property type="project" value="InterPro"/>
</dbReference>
<sequence>MKTKRDVEFERIFLTYKDQIYRLSISFAQDKELANDLFQEILIRIWSNLEQFKGDSEMGTWIYRIAYNTAVTFSSKEKKRLDQNTGIEPSMEFREPENHSFEIEERFRLLYQAIGELSDSDRIFATLFLEGTSYKTVSEITGISENYVAVKINRIKSLLTKKLNPSPHGK</sequence>
<evidence type="ECO:0000256" key="4">
    <source>
        <dbReference type="ARBA" id="ARBA00023163"/>
    </source>
</evidence>
<dbReference type="InterPro" id="IPR013325">
    <property type="entry name" value="RNA_pol_sigma_r2"/>
</dbReference>
<keyword evidence="7" id="KW-1185">Reference proteome</keyword>
<dbReference type="InterPro" id="IPR014284">
    <property type="entry name" value="RNA_pol_sigma-70_dom"/>
</dbReference>
<dbReference type="EMBL" id="QXML01000009">
    <property type="protein sequence ID" value="RIW13342.1"/>
    <property type="molecule type" value="Genomic_DNA"/>
</dbReference>
<dbReference type="SUPFAM" id="SSF88659">
    <property type="entry name" value="Sigma3 and sigma4 domains of RNA polymerase sigma factors"/>
    <property type="match status" value="1"/>
</dbReference>
<dbReference type="PANTHER" id="PTHR43133">
    <property type="entry name" value="RNA POLYMERASE ECF-TYPE SIGMA FACTO"/>
    <property type="match status" value="1"/>
</dbReference>
<keyword evidence="3" id="KW-0731">Sigma factor</keyword>
<comment type="caution">
    <text evidence="6">The sequence shown here is derived from an EMBL/GenBank/DDBJ whole genome shotgun (WGS) entry which is preliminary data.</text>
</comment>
<dbReference type="Proteomes" id="UP000283522">
    <property type="component" value="Unassembled WGS sequence"/>
</dbReference>